<feature type="region of interest" description="Disordered" evidence="1">
    <location>
        <begin position="252"/>
        <end position="313"/>
    </location>
</feature>
<feature type="compositionally biased region" description="Low complexity" evidence="1">
    <location>
        <begin position="172"/>
        <end position="195"/>
    </location>
</feature>
<feature type="transmembrane region" description="Helical" evidence="2">
    <location>
        <begin position="66"/>
        <end position="90"/>
    </location>
</feature>
<organism evidence="3 4">
    <name type="scientific">Chitinophaga rupis</name>
    <dbReference type="NCBI Taxonomy" id="573321"/>
    <lineage>
        <taxon>Bacteria</taxon>
        <taxon>Pseudomonadati</taxon>
        <taxon>Bacteroidota</taxon>
        <taxon>Chitinophagia</taxon>
        <taxon>Chitinophagales</taxon>
        <taxon>Chitinophagaceae</taxon>
        <taxon>Chitinophaga</taxon>
    </lineage>
</organism>
<keyword evidence="2" id="KW-0812">Transmembrane</keyword>
<keyword evidence="2" id="KW-0472">Membrane</keyword>
<feature type="region of interest" description="Disordered" evidence="1">
    <location>
        <begin position="148"/>
        <end position="209"/>
    </location>
</feature>
<feature type="compositionally biased region" description="Basic and acidic residues" evidence="1">
    <location>
        <begin position="304"/>
        <end position="313"/>
    </location>
</feature>
<proteinExistence type="predicted"/>
<feature type="compositionally biased region" description="Acidic residues" evidence="1">
    <location>
        <begin position="294"/>
        <end position="303"/>
    </location>
</feature>
<gene>
    <name evidence="3" type="ORF">SAMN04488505_103414</name>
</gene>
<dbReference type="EMBL" id="FOBB01000003">
    <property type="protein sequence ID" value="SEM11749.1"/>
    <property type="molecule type" value="Genomic_DNA"/>
</dbReference>
<sequence>MESKIPNDAEPTQDYVLLTVLSVFFGLLGISLLYVVLKVWPSGISSVPEKVYLLGKAYTISPERRYLLLMTLGGALGASVHLLISFTAFVGNRSFVTSWVPWYMLRPVIGAAMALFFYMLLRGGILTYGPSTTSTVPVEKPSNSAIKVTPANVTAPPGDSDSVKVQGPSPVPAADSTDTTATAAAAPAKASEPPANSDEEDSQPAPVPPLNPFGMMAIACMVGLFSKEASKKLEELFKTLFNVRADQQVPFKDKLPTDKRGINPADTIAVTPTPDANAGDANTAKADDINDVLPDADEDDDATDPDHKDAPQG</sequence>
<keyword evidence="2" id="KW-1133">Transmembrane helix</keyword>
<protein>
    <submittedName>
        <fullName evidence="3">Uncharacterized protein</fullName>
    </submittedName>
</protein>
<evidence type="ECO:0000313" key="3">
    <source>
        <dbReference type="EMBL" id="SEM11749.1"/>
    </source>
</evidence>
<dbReference type="OrthoDB" id="5191103at2"/>
<reference evidence="3 4" key="1">
    <citation type="submission" date="2016-10" db="EMBL/GenBank/DDBJ databases">
        <authorList>
            <person name="de Groot N.N."/>
        </authorList>
    </citation>
    <scope>NUCLEOTIDE SEQUENCE [LARGE SCALE GENOMIC DNA]</scope>
    <source>
        <strain evidence="3 4">DSM 21039</strain>
    </source>
</reference>
<feature type="transmembrane region" description="Helical" evidence="2">
    <location>
        <begin position="102"/>
        <end position="121"/>
    </location>
</feature>
<evidence type="ECO:0000256" key="2">
    <source>
        <dbReference type="SAM" id="Phobius"/>
    </source>
</evidence>
<name>A0A1H7VS95_9BACT</name>
<feature type="compositionally biased region" description="Basic and acidic residues" evidence="1">
    <location>
        <begin position="252"/>
        <end position="261"/>
    </location>
</feature>
<dbReference type="AlphaFoldDB" id="A0A1H7VS95"/>
<feature type="transmembrane region" description="Helical" evidence="2">
    <location>
        <begin position="15"/>
        <end position="37"/>
    </location>
</feature>
<accession>A0A1H7VS95</accession>
<dbReference type="STRING" id="573321.SAMN04488505_103414"/>
<evidence type="ECO:0000256" key="1">
    <source>
        <dbReference type="SAM" id="MobiDB-lite"/>
    </source>
</evidence>
<evidence type="ECO:0000313" key="4">
    <source>
        <dbReference type="Proteomes" id="UP000198984"/>
    </source>
</evidence>
<dbReference type="RefSeq" id="WP_143081023.1">
    <property type="nucleotide sequence ID" value="NZ_FOBB01000003.1"/>
</dbReference>
<keyword evidence="4" id="KW-1185">Reference proteome</keyword>
<dbReference type="Proteomes" id="UP000198984">
    <property type="component" value="Unassembled WGS sequence"/>
</dbReference>